<dbReference type="InterPro" id="IPR036849">
    <property type="entry name" value="Enolase-like_C_sf"/>
</dbReference>
<dbReference type="Gene3D" id="3.30.390.10">
    <property type="entry name" value="Enolase-like, N-terminal domain"/>
    <property type="match status" value="1"/>
</dbReference>
<gene>
    <name evidence="2" type="ORF">METZ01_LOCUS107158</name>
</gene>
<evidence type="ECO:0000313" key="2">
    <source>
        <dbReference type="EMBL" id="SVA54304.1"/>
    </source>
</evidence>
<dbReference type="SUPFAM" id="SSF54826">
    <property type="entry name" value="Enolase N-terminal domain-like"/>
    <property type="match status" value="1"/>
</dbReference>
<dbReference type="InterPro" id="IPR029017">
    <property type="entry name" value="Enolase-like_N"/>
</dbReference>
<dbReference type="SUPFAM" id="SSF51604">
    <property type="entry name" value="Enolase C-terminal domain-like"/>
    <property type="match status" value="1"/>
</dbReference>
<evidence type="ECO:0000259" key="1">
    <source>
        <dbReference type="Pfam" id="PF13378"/>
    </source>
</evidence>
<dbReference type="InterPro" id="IPR034593">
    <property type="entry name" value="DgoD-like"/>
</dbReference>
<protein>
    <recommendedName>
        <fullName evidence="1">Enolase C-terminal domain-containing protein</fullName>
    </recommendedName>
</protein>
<dbReference type="PANTHER" id="PTHR48080">
    <property type="entry name" value="D-GALACTONATE DEHYDRATASE-RELATED"/>
    <property type="match status" value="1"/>
</dbReference>
<proteinExistence type="predicted"/>
<dbReference type="EMBL" id="UINC01012434">
    <property type="protein sequence ID" value="SVA54304.1"/>
    <property type="molecule type" value="Genomic_DNA"/>
</dbReference>
<dbReference type="SFLD" id="SFLDS00001">
    <property type="entry name" value="Enolase"/>
    <property type="match status" value="1"/>
</dbReference>
<reference evidence="2" key="1">
    <citation type="submission" date="2018-05" db="EMBL/GenBank/DDBJ databases">
        <authorList>
            <person name="Lanie J.A."/>
            <person name="Ng W.-L."/>
            <person name="Kazmierczak K.M."/>
            <person name="Andrzejewski T.M."/>
            <person name="Davidsen T.M."/>
            <person name="Wayne K.J."/>
            <person name="Tettelin H."/>
            <person name="Glass J.I."/>
            <person name="Rusch D."/>
            <person name="Podicherti R."/>
            <person name="Tsui H.-C.T."/>
            <person name="Winkler M.E."/>
        </authorList>
    </citation>
    <scope>NUCLEOTIDE SEQUENCE</scope>
</reference>
<dbReference type="Gene3D" id="3.20.20.120">
    <property type="entry name" value="Enolase-like C-terminal domain"/>
    <property type="match status" value="1"/>
</dbReference>
<dbReference type="Pfam" id="PF13378">
    <property type="entry name" value="MR_MLE_C"/>
    <property type="match status" value="1"/>
</dbReference>
<name>A0A381WP79_9ZZZZ</name>
<accession>A0A381WP79</accession>
<sequence length="378" mass="43325">MKITNIKSYIFEYPIKNIVVTSFGKMKSRPALIIEIKNSDNITGFGEIWCNFPSQSAYYKQNLIHGLFTNYLKDIEFNSPKEFYNKINAKLSIMLSQTGDQGIFQNIIAGFDIAVWDIFGKKNLKPINKILNKNANIFVKTYASGINPKNCLKTVLDCRKKGFDKFKLKIGFDFKSDEKNIQLISANLKKNEELMVDVNQGWETTNSEKYFKKINKYSLKWIEEPILASSKIKFWKKNSNISKNVIACGENIRNLDDFIKILKIKKIKYIQPDICKWGGFSEIVELAIKIKFYKKIYCPHFLGSGIGLIASAHLLSSSDKNGFLEVDINPNPLRSEFCKKELADGNVFKISQMPGLGILRIPNAIKKYIKTSERTKIN</sequence>
<organism evidence="2">
    <name type="scientific">marine metagenome</name>
    <dbReference type="NCBI Taxonomy" id="408172"/>
    <lineage>
        <taxon>unclassified sequences</taxon>
        <taxon>metagenomes</taxon>
        <taxon>ecological metagenomes</taxon>
    </lineage>
</organism>
<feature type="domain" description="Enolase C-terminal" evidence="1">
    <location>
        <begin position="159"/>
        <end position="358"/>
    </location>
</feature>
<dbReference type="InterPro" id="IPR029065">
    <property type="entry name" value="Enolase_C-like"/>
</dbReference>
<dbReference type="PANTHER" id="PTHR48080:SF2">
    <property type="entry name" value="D-GALACTONATE DEHYDRATASE"/>
    <property type="match status" value="1"/>
</dbReference>
<dbReference type="AlphaFoldDB" id="A0A381WP79"/>